<protein>
    <recommendedName>
        <fullName evidence="1">bAvd-like domain-containing protein</fullName>
    </recommendedName>
</protein>
<dbReference type="Proteomes" id="UP000034753">
    <property type="component" value="Unassembled WGS sequence"/>
</dbReference>
<dbReference type="NCBIfam" id="NF033474">
    <property type="entry name" value="DivGenRetAVD"/>
    <property type="match status" value="1"/>
</dbReference>
<dbReference type="Pfam" id="PF22296">
    <property type="entry name" value="bAvd"/>
    <property type="match status" value="1"/>
</dbReference>
<accession>A0A0G0ZMR1</accession>
<feature type="domain" description="bAvd-like" evidence="1">
    <location>
        <begin position="15"/>
        <end position="117"/>
    </location>
</feature>
<evidence type="ECO:0000313" key="3">
    <source>
        <dbReference type="Proteomes" id="UP000034753"/>
    </source>
</evidence>
<dbReference type="InterPro" id="IPR036583">
    <property type="entry name" value="23S_rRNA_IVS_sf"/>
</dbReference>
<comment type="caution">
    <text evidence="2">The sequence shown here is derived from an EMBL/GenBank/DDBJ whole genome shotgun (WGS) entry which is preliminary data.</text>
</comment>
<dbReference type="NCBIfam" id="TIGR02436">
    <property type="entry name" value="four helix bundle protein"/>
    <property type="match status" value="1"/>
</dbReference>
<proteinExistence type="predicted"/>
<dbReference type="InterPro" id="IPR055360">
    <property type="entry name" value="bAvd"/>
</dbReference>
<organism evidence="2 3">
    <name type="scientific">Candidatus Daviesbacteria bacterium GW2011_GWB1_41_5</name>
    <dbReference type="NCBI Taxonomy" id="1618429"/>
    <lineage>
        <taxon>Bacteria</taxon>
        <taxon>Candidatus Daviesiibacteriota</taxon>
    </lineage>
</organism>
<sequence length="119" mass="13754">MLDFHASWQDIPIFTKTYQLYKTFYEILAIMPRKDRYALGQKCEMAILEVLEAIVVASNLSKQEKLPILKKASMKLDIVRVFLRLAKDVKAIENKKYQLLESQTEEVGRMLGGWIKSSG</sequence>
<reference evidence="2 3" key="1">
    <citation type="journal article" date="2015" name="Nature">
        <title>rRNA introns, odd ribosomes, and small enigmatic genomes across a large radiation of phyla.</title>
        <authorList>
            <person name="Brown C.T."/>
            <person name="Hug L.A."/>
            <person name="Thomas B.C."/>
            <person name="Sharon I."/>
            <person name="Castelle C.J."/>
            <person name="Singh A."/>
            <person name="Wilkins M.J."/>
            <person name="Williams K.H."/>
            <person name="Banfield J.F."/>
        </authorList>
    </citation>
    <scope>NUCLEOTIDE SEQUENCE [LARGE SCALE GENOMIC DNA]</scope>
</reference>
<dbReference type="AlphaFoldDB" id="A0A0G0ZMR1"/>
<dbReference type="InterPro" id="IPR012657">
    <property type="entry name" value="23S_rRNA-intervening_sequence"/>
</dbReference>
<dbReference type="Gene3D" id="1.20.1440.60">
    <property type="entry name" value="23S rRNA-intervening sequence"/>
    <property type="match status" value="1"/>
</dbReference>
<evidence type="ECO:0000313" key="2">
    <source>
        <dbReference type="EMBL" id="KKS14253.1"/>
    </source>
</evidence>
<name>A0A0G0ZMR1_9BACT</name>
<dbReference type="SUPFAM" id="SSF158446">
    <property type="entry name" value="IVS-encoded protein-like"/>
    <property type="match status" value="1"/>
</dbReference>
<dbReference type="EMBL" id="LCBN01000004">
    <property type="protein sequence ID" value="KKS14253.1"/>
    <property type="molecule type" value="Genomic_DNA"/>
</dbReference>
<dbReference type="CDD" id="cd16376">
    <property type="entry name" value="Avd_like"/>
    <property type="match status" value="1"/>
</dbReference>
<gene>
    <name evidence="2" type="ORF">UU67_C0004G0011</name>
</gene>
<evidence type="ECO:0000259" key="1">
    <source>
        <dbReference type="Pfam" id="PF22296"/>
    </source>
</evidence>